<keyword evidence="3" id="KW-1185">Reference proteome</keyword>
<evidence type="ECO:0000313" key="2">
    <source>
        <dbReference type="EMBL" id="EMC98591.1"/>
    </source>
</evidence>
<organism evidence="2 3">
    <name type="scientific">Baudoinia panamericana (strain UAMH 10762)</name>
    <name type="common">Angels' share fungus</name>
    <name type="synonym">Baudoinia compniacensis (strain UAMH 10762)</name>
    <dbReference type="NCBI Taxonomy" id="717646"/>
    <lineage>
        <taxon>Eukaryota</taxon>
        <taxon>Fungi</taxon>
        <taxon>Dikarya</taxon>
        <taxon>Ascomycota</taxon>
        <taxon>Pezizomycotina</taxon>
        <taxon>Dothideomycetes</taxon>
        <taxon>Dothideomycetidae</taxon>
        <taxon>Mycosphaerellales</taxon>
        <taxon>Teratosphaeriaceae</taxon>
        <taxon>Baudoinia</taxon>
    </lineage>
</organism>
<feature type="region of interest" description="Disordered" evidence="1">
    <location>
        <begin position="1"/>
        <end position="20"/>
    </location>
</feature>
<dbReference type="AlphaFoldDB" id="M2MPD5"/>
<sequence>MTCLDYRQRKSTGRSSDSAYVPRGKNGTEVWAGHCRSAAIPSPSPRFVRLFLTPIPLLALASPQWLDALGIEIAWACQ</sequence>
<reference evidence="2 3" key="1">
    <citation type="journal article" date="2012" name="PLoS Pathog.">
        <title>Diverse lifestyles and strategies of plant pathogenesis encoded in the genomes of eighteen Dothideomycetes fungi.</title>
        <authorList>
            <person name="Ohm R.A."/>
            <person name="Feau N."/>
            <person name="Henrissat B."/>
            <person name="Schoch C.L."/>
            <person name="Horwitz B.A."/>
            <person name="Barry K.W."/>
            <person name="Condon B.J."/>
            <person name="Copeland A.C."/>
            <person name="Dhillon B."/>
            <person name="Glaser F."/>
            <person name="Hesse C.N."/>
            <person name="Kosti I."/>
            <person name="LaButti K."/>
            <person name="Lindquist E.A."/>
            <person name="Lucas S."/>
            <person name="Salamov A.A."/>
            <person name="Bradshaw R.E."/>
            <person name="Ciuffetti L."/>
            <person name="Hamelin R.C."/>
            <person name="Kema G.H.J."/>
            <person name="Lawrence C."/>
            <person name="Scott J.A."/>
            <person name="Spatafora J.W."/>
            <person name="Turgeon B.G."/>
            <person name="de Wit P.J.G.M."/>
            <person name="Zhong S."/>
            <person name="Goodwin S.B."/>
            <person name="Grigoriev I.V."/>
        </authorList>
    </citation>
    <scope>NUCLEOTIDE SEQUENCE [LARGE SCALE GENOMIC DNA]</scope>
    <source>
        <strain evidence="2 3">UAMH 10762</strain>
    </source>
</reference>
<dbReference type="Proteomes" id="UP000011761">
    <property type="component" value="Unassembled WGS sequence"/>
</dbReference>
<accession>M2MPD5</accession>
<dbReference type="GeneID" id="19113260"/>
<evidence type="ECO:0000256" key="1">
    <source>
        <dbReference type="SAM" id="MobiDB-lite"/>
    </source>
</evidence>
<protein>
    <submittedName>
        <fullName evidence="2">Uncharacterized protein</fullName>
    </submittedName>
</protein>
<proteinExistence type="predicted"/>
<gene>
    <name evidence="2" type="ORF">BAUCODRAFT_375135</name>
</gene>
<name>M2MPD5_BAUPA</name>
<dbReference type="HOGENOM" id="CLU_2621652_0_0_1"/>
<dbReference type="RefSeq" id="XP_007673821.1">
    <property type="nucleotide sequence ID" value="XM_007675631.1"/>
</dbReference>
<dbReference type="KEGG" id="bcom:BAUCODRAFT_375135"/>
<evidence type="ECO:0000313" key="3">
    <source>
        <dbReference type="Proteomes" id="UP000011761"/>
    </source>
</evidence>
<dbReference type="EMBL" id="KB445552">
    <property type="protein sequence ID" value="EMC98591.1"/>
    <property type="molecule type" value="Genomic_DNA"/>
</dbReference>